<dbReference type="RefSeq" id="WP_146288505.1">
    <property type="nucleotide sequence ID" value="NZ_CP042304.1"/>
</dbReference>
<dbReference type="InterPro" id="IPR053724">
    <property type="entry name" value="OMP_A26_sf"/>
</dbReference>
<sequence>MSEGFAAGALVGYQYWKDAPAIGTGQYAVAFDPVTGAPTAMGEARDDFDIHALRLGVKGTAEFDMFDIQAEAAWIPYAHVSGALGGSAPGGFNFPGVPVTVYENAQTTLSGRGQGVMLEAMAGFHPTENLALRIGGRAWYLEGNLDAVFNGTAGGVAQPTMTLPSTYASLFRYGLRAELTGKF</sequence>
<evidence type="ECO:0000313" key="2">
    <source>
        <dbReference type="Proteomes" id="UP000315364"/>
    </source>
</evidence>
<dbReference type="Gene3D" id="2.40.128.90">
    <property type="entry name" value="OMPT-like"/>
    <property type="match status" value="1"/>
</dbReference>
<keyword evidence="2" id="KW-1185">Reference proteome</keyword>
<reference evidence="1 2" key="1">
    <citation type="submission" date="2019-07" db="EMBL/GenBank/DDBJ databases">
        <title>Full genome sequence of Devosia sp. Gsoil 520.</title>
        <authorList>
            <person name="Im W.-T."/>
        </authorList>
    </citation>
    <scope>NUCLEOTIDE SEQUENCE [LARGE SCALE GENOMIC DNA]</scope>
    <source>
        <strain evidence="1 2">Gsoil 520</strain>
    </source>
</reference>
<dbReference type="Proteomes" id="UP000315364">
    <property type="component" value="Chromosome"/>
</dbReference>
<evidence type="ECO:0008006" key="3">
    <source>
        <dbReference type="Google" id="ProtNLM"/>
    </source>
</evidence>
<dbReference type="AlphaFoldDB" id="A0A5B8LNP5"/>
<organism evidence="1 2">
    <name type="scientific">Devosia ginsengisoli</name>
    <dbReference type="NCBI Taxonomy" id="400770"/>
    <lineage>
        <taxon>Bacteria</taxon>
        <taxon>Pseudomonadati</taxon>
        <taxon>Pseudomonadota</taxon>
        <taxon>Alphaproteobacteria</taxon>
        <taxon>Hyphomicrobiales</taxon>
        <taxon>Devosiaceae</taxon>
        <taxon>Devosia</taxon>
    </lineage>
</organism>
<gene>
    <name evidence="1" type="ORF">FPZ08_02390</name>
</gene>
<dbReference type="KEGG" id="dea:FPZ08_02390"/>
<name>A0A5B8LNP5_9HYPH</name>
<dbReference type="OrthoDB" id="7591823at2"/>
<proteinExistence type="predicted"/>
<accession>A0A5B8LNP5</accession>
<protein>
    <recommendedName>
        <fullName evidence="3">Porin family protein</fullName>
    </recommendedName>
</protein>
<dbReference type="EMBL" id="CP042304">
    <property type="protein sequence ID" value="QDZ09696.1"/>
    <property type="molecule type" value="Genomic_DNA"/>
</dbReference>
<evidence type="ECO:0000313" key="1">
    <source>
        <dbReference type="EMBL" id="QDZ09696.1"/>
    </source>
</evidence>